<dbReference type="PANTHER" id="PTHR47477:SF8">
    <property type="entry name" value="TNF RECEPTOR-ASSOCIATED FACTOR HOMOLOG 1A"/>
    <property type="match status" value="1"/>
</dbReference>
<evidence type="ECO:0000256" key="1">
    <source>
        <dbReference type="SAM" id="MobiDB-lite"/>
    </source>
</evidence>
<proteinExistence type="predicted"/>
<feature type="compositionally biased region" description="Basic and acidic residues" evidence="1">
    <location>
        <begin position="509"/>
        <end position="522"/>
    </location>
</feature>
<keyword evidence="4" id="KW-1185">Reference proteome</keyword>
<protein>
    <recommendedName>
        <fullName evidence="2">MATH domain-containing protein</fullName>
    </recommendedName>
</protein>
<feature type="region of interest" description="Disordered" evidence="1">
    <location>
        <begin position="439"/>
        <end position="473"/>
    </location>
</feature>
<dbReference type="InterPro" id="IPR008974">
    <property type="entry name" value="TRAF-like"/>
</dbReference>
<dbReference type="Pfam" id="PF22486">
    <property type="entry name" value="MATH_2"/>
    <property type="match status" value="1"/>
</dbReference>
<organism evidence="3 4">
    <name type="scientific">Zingiber officinale</name>
    <name type="common">Ginger</name>
    <name type="synonym">Amomum zingiber</name>
    <dbReference type="NCBI Taxonomy" id="94328"/>
    <lineage>
        <taxon>Eukaryota</taxon>
        <taxon>Viridiplantae</taxon>
        <taxon>Streptophyta</taxon>
        <taxon>Embryophyta</taxon>
        <taxon>Tracheophyta</taxon>
        <taxon>Spermatophyta</taxon>
        <taxon>Magnoliopsida</taxon>
        <taxon>Liliopsida</taxon>
        <taxon>Zingiberales</taxon>
        <taxon>Zingiberaceae</taxon>
        <taxon>Zingiber</taxon>
    </lineage>
</organism>
<dbReference type="EMBL" id="JACMSC010000002">
    <property type="protein sequence ID" value="KAG6532022.1"/>
    <property type="molecule type" value="Genomic_DNA"/>
</dbReference>
<reference evidence="3 4" key="1">
    <citation type="submission" date="2020-08" db="EMBL/GenBank/DDBJ databases">
        <title>Plant Genome Project.</title>
        <authorList>
            <person name="Zhang R.-G."/>
        </authorList>
    </citation>
    <scope>NUCLEOTIDE SEQUENCE [LARGE SCALE GENOMIC DNA]</scope>
    <source>
        <tissue evidence="3">Rhizome</tissue>
    </source>
</reference>
<sequence>MAENITENSGMSLRPSVTDGMLNEQRCPSGDSITEWRSSEQVENGITSTSPPYWDTDDDDDCGPKPSDLYGRFTWRIENFSTINKRELRSDVFEIGGYKWYILIYPQGCDVCNHLSLFLCVANHDKLLPGWSHFAQFTIAVVNKDPKKSKYSDTLHRFWKKEHDWGWKKFMELSKVFDGFIVADTLVIKAQVQVIREKSDQPFRCLDGLYRRELVRVYLSNVELICRRFLEERIGKLSKFIEDKVRWSSFRAFWLDIDPCSRRRMSRDKTDAILKVIVKHFFIEKEVTSTLVMDSLYSGLKALELQSKNLIGRSKSADLEELPAPVVHVNKDVSVLTDDILLLIEKVVSDFLPNQPLPSKDDKCLQNRTKEGSSGDESIKDSLDRDERRLMELGRRTIEIFVLVHIFSSRIEVSYQEAIALKRQEELIREEEAAGIAENEVKSKCSASEKEKRSKKKQLSNQNRNANEKAYCTKKKNSSRIEVSYQEAIALKRQEELIREEEAAGIAENEVKSKCSASEKEKRSKKKQLSNQNRNANEKDYCAKKKTGSSPCDNGFEERPQPRAKQKRNNRKGKEKGKYDRGNLVQEVLQQETYEEERTSDSFYTEPVEHSIKKIGACEDASDISDTVDVAAEMLQPDLDDQTASPINWDTDTSEIHLTTEASGSDVQNGHIDKRSQSIIDDSSSTCSTDSVPSVFITGVYKGTISPINITQSSPNRGKNHRRKETHSRISSTVRTEATIVDRNSNHVSDSKVDQPESALTESSSKTEMQQQQIQVEKVLSLQNMQMAKDQVVVERQSCSNLGEKQNNSIQLLKQSPTFTSDTLVSASNNIVEPTLKLSNSTALDRVLAPSSGSQPMPSSSLAEAQKQNALAKHSIAHQDNTTSRPSSAPLTAAPRSTASISPIVQAVPLLSRSVSAAGRLGTDPSPSAPSYVPQSYRNAIMGKTTSARMVGSTDVYASSGQSAVYSQSPPLQLSSPSKLPPQTPLRTDQMLIRPGLTFGCLNVEAVRTQHLWKDSNQYKPSSSSESSSQRYGSALMDNDTEKFNVYGKLQKELVGIGSRTMPSPVQGTITEEFPHLDIINDLLDDEQNFGCTARGPVHTFNRQYSLPGNLSTASSQHDQFEQYYEEGVLRSYGASSNPLQGLRDGLLQQPEFSPYSNRYGQFDGLMRNHLPYMNTDLSMLRLGEGDGNGYRYQLGDHLTRVGNGYLYRPANGP</sequence>
<gene>
    <name evidence="3" type="ORF">ZIOFF_005860</name>
</gene>
<evidence type="ECO:0000313" key="4">
    <source>
        <dbReference type="Proteomes" id="UP000734854"/>
    </source>
</evidence>
<dbReference type="Proteomes" id="UP000734854">
    <property type="component" value="Unassembled WGS sequence"/>
</dbReference>
<dbReference type="Gene3D" id="2.60.210.10">
    <property type="entry name" value="Apoptosis, Tumor Necrosis Factor Receptor Associated Protein 2, Chain A"/>
    <property type="match status" value="1"/>
</dbReference>
<feature type="compositionally biased region" description="Polar residues" evidence="1">
    <location>
        <begin position="878"/>
        <end position="896"/>
    </location>
</feature>
<dbReference type="SUPFAM" id="SSF49599">
    <property type="entry name" value="TRAF domain-like"/>
    <property type="match status" value="1"/>
</dbReference>
<feature type="region of interest" description="Disordered" evidence="1">
    <location>
        <begin position="848"/>
        <end position="896"/>
    </location>
</feature>
<evidence type="ECO:0000259" key="2">
    <source>
        <dbReference type="PROSITE" id="PS50144"/>
    </source>
</evidence>
<feature type="region of interest" description="Disordered" evidence="1">
    <location>
        <begin position="38"/>
        <end position="58"/>
    </location>
</feature>
<evidence type="ECO:0000313" key="3">
    <source>
        <dbReference type="EMBL" id="KAG6532022.1"/>
    </source>
</evidence>
<name>A0A8J5HUT4_ZINOF</name>
<feature type="compositionally biased region" description="Basic residues" evidence="1">
    <location>
        <begin position="562"/>
        <end position="575"/>
    </location>
</feature>
<feature type="domain" description="MATH" evidence="2">
    <location>
        <begin position="70"/>
        <end position="192"/>
    </location>
</feature>
<feature type="compositionally biased region" description="Polar residues" evidence="1">
    <location>
        <begin position="758"/>
        <end position="769"/>
    </location>
</feature>
<dbReference type="InterPro" id="IPR002083">
    <property type="entry name" value="MATH/TRAF_dom"/>
</dbReference>
<dbReference type="SMART" id="SM00061">
    <property type="entry name" value="MATH"/>
    <property type="match status" value="1"/>
</dbReference>
<feature type="region of interest" description="Disordered" evidence="1">
    <location>
        <begin position="509"/>
        <end position="585"/>
    </location>
</feature>
<feature type="compositionally biased region" description="Low complexity" evidence="1">
    <location>
        <begin position="850"/>
        <end position="861"/>
    </location>
</feature>
<feature type="region of interest" description="Disordered" evidence="1">
    <location>
        <begin position="1"/>
        <end position="21"/>
    </location>
</feature>
<dbReference type="AlphaFoldDB" id="A0A8J5HUT4"/>
<dbReference type="InterPro" id="IPR055327">
    <property type="entry name" value="TRAF1A/B"/>
</dbReference>
<comment type="caution">
    <text evidence="3">The sequence shown here is derived from an EMBL/GenBank/DDBJ whole genome shotgun (WGS) entry which is preliminary data.</text>
</comment>
<accession>A0A8J5HUT4</accession>
<feature type="compositionally biased region" description="Basic and acidic residues" evidence="1">
    <location>
        <begin position="439"/>
        <end position="452"/>
    </location>
</feature>
<dbReference type="PROSITE" id="PS50144">
    <property type="entry name" value="MATH"/>
    <property type="match status" value="1"/>
</dbReference>
<dbReference type="CDD" id="cd00121">
    <property type="entry name" value="MATH"/>
    <property type="match status" value="1"/>
</dbReference>
<feature type="compositionally biased region" description="Polar residues" evidence="1">
    <location>
        <begin position="1"/>
        <end position="11"/>
    </location>
</feature>
<feature type="compositionally biased region" description="Polar residues" evidence="1">
    <location>
        <begin position="729"/>
        <end position="748"/>
    </location>
</feature>
<feature type="region of interest" description="Disordered" evidence="1">
    <location>
        <begin position="708"/>
        <end position="769"/>
    </location>
</feature>
<dbReference type="PANTHER" id="PTHR47477">
    <property type="entry name" value="TNF RECEPTOR-ASSOCIATED FACTOR HOMOLOG 1A"/>
    <property type="match status" value="1"/>
</dbReference>
<feature type="compositionally biased region" description="Polar residues" evidence="1">
    <location>
        <begin position="708"/>
        <end position="717"/>
    </location>
</feature>
<feature type="region of interest" description="Disordered" evidence="1">
    <location>
        <begin position="359"/>
        <end position="381"/>
    </location>
</feature>